<evidence type="ECO:0000256" key="1">
    <source>
        <dbReference type="ARBA" id="ARBA00022692"/>
    </source>
</evidence>
<dbReference type="EMBL" id="BX284604">
    <property type="protein sequence ID" value="CAA92470.2"/>
    <property type="molecule type" value="Genomic_DNA"/>
</dbReference>
<dbReference type="PIR" id="T22951">
    <property type="entry name" value="T22951"/>
</dbReference>
<dbReference type="UCSC" id="F58G6.3">
    <property type="organism name" value="c. elegans"/>
</dbReference>
<dbReference type="KEGG" id="cel:CELE_F58G6.3"/>
<proteinExistence type="inferred from homology"/>
<evidence type="ECO:0000256" key="2">
    <source>
        <dbReference type="ARBA" id="ARBA00022989"/>
    </source>
</evidence>
<evidence type="ECO:0000313" key="7">
    <source>
        <dbReference type="WormBase" id="F58G6.3"/>
    </source>
</evidence>
<reference evidence="5 6" key="1">
    <citation type="journal article" date="1998" name="Science">
        <title>Genome sequence of the nematode C. elegans: a platform for investigating biology.</title>
        <authorList>
            <consortium name="The C. elegans sequencing consortium"/>
            <person name="Sulson J.E."/>
            <person name="Waterston R."/>
        </authorList>
    </citation>
    <scope>NUCLEOTIDE SEQUENCE [LARGE SCALE GENOMIC DNA]</scope>
    <source>
        <strain evidence="5 6">Bristol N2</strain>
    </source>
</reference>
<keyword evidence="4" id="KW-0187">Copper transport</keyword>
<accession>Q21009</accession>
<keyword evidence="3 4" id="KW-0472">Membrane</keyword>
<evidence type="ECO:0000313" key="5">
    <source>
        <dbReference type="EMBL" id="CAA92470.2"/>
    </source>
</evidence>
<dbReference type="GeneID" id="259943"/>
<evidence type="ECO:0000256" key="3">
    <source>
        <dbReference type="ARBA" id="ARBA00023136"/>
    </source>
</evidence>
<dbReference type="WormBase" id="F58G6.3">
    <property type="protein sequence ID" value="CE28937"/>
    <property type="gene ID" value="WBGene00010274"/>
</dbReference>
<evidence type="ECO:0000256" key="4">
    <source>
        <dbReference type="RuleBase" id="RU367022"/>
    </source>
</evidence>
<dbReference type="FunCoup" id="Q21009">
    <property type="interactions" value="16"/>
</dbReference>
<dbReference type="HOGENOM" id="CLU_079690_2_3_1"/>
<name>Q21009_CAEEL</name>
<comment type="subcellular location">
    <subcellularLocation>
        <location evidence="4">Membrane</location>
        <topology evidence="4">Multi-pass membrane protein</topology>
    </subcellularLocation>
</comment>
<organism evidence="5 6">
    <name type="scientific">Caenorhabditis elegans</name>
    <dbReference type="NCBI Taxonomy" id="6239"/>
    <lineage>
        <taxon>Eukaryota</taxon>
        <taxon>Metazoa</taxon>
        <taxon>Ecdysozoa</taxon>
        <taxon>Nematoda</taxon>
        <taxon>Chromadorea</taxon>
        <taxon>Rhabditida</taxon>
        <taxon>Rhabditina</taxon>
        <taxon>Rhabditomorpha</taxon>
        <taxon>Rhabditoidea</taxon>
        <taxon>Rhabditidae</taxon>
        <taxon>Peloderinae</taxon>
        <taxon>Caenorhabditis</taxon>
    </lineage>
</organism>
<dbReference type="RefSeq" id="NP_501713.1">
    <property type="nucleotide sequence ID" value="NM_069312.1"/>
</dbReference>
<feature type="transmembrane region" description="Helical" evidence="4">
    <location>
        <begin position="41"/>
        <end position="60"/>
    </location>
</feature>
<dbReference type="STRING" id="6239.F58G6.3.1"/>
<dbReference type="InParanoid" id="Q21009"/>
<dbReference type="InterPro" id="IPR007274">
    <property type="entry name" value="Cop_transporter"/>
</dbReference>
<feature type="transmembrane region" description="Helical" evidence="4">
    <location>
        <begin position="81"/>
        <end position="99"/>
    </location>
</feature>
<keyword evidence="2 4" id="KW-1133">Transmembrane helix</keyword>
<dbReference type="PANTHER" id="PTHR12483:SF115">
    <property type="entry name" value="COPPER TRANSPORT PROTEIN"/>
    <property type="match status" value="1"/>
</dbReference>
<gene>
    <name evidence="5" type="ORF">CELE_F58G6.3</name>
    <name evidence="5 7" type="ORF">F58G6.3</name>
</gene>
<keyword evidence="4" id="KW-0406">Ion transport</keyword>
<dbReference type="OrthoDB" id="161814at2759"/>
<keyword evidence="4" id="KW-0813">Transport</keyword>
<comment type="similarity">
    <text evidence="4">Belongs to the copper transporter (Ctr) (TC 1.A.56) family. SLC31A subfamily.</text>
</comment>
<dbReference type="PANTHER" id="PTHR12483">
    <property type="entry name" value="SOLUTE CARRIER FAMILY 31 COPPER TRANSPORTERS"/>
    <property type="match status" value="1"/>
</dbReference>
<dbReference type="Pfam" id="PF04145">
    <property type="entry name" value="Ctr"/>
    <property type="match status" value="2"/>
</dbReference>
<protein>
    <recommendedName>
        <fullName evidence="4">Copper transport protein</fullName>
    </recommendedName>
</protein>
<keyword evidence="1 4" id="KW-0812">Transmembrane</keyword>
<evidence type="ECO:0000313" key="6">
    <source>
        <dbReference type="Proteomes" id="UP000001940"/>
    </source>
</evidence>
<dbReference type="AlphaFoldDB" id="Q21009"/>
<dbReference type="SMR" id="Q21009"/>
<dbReference type="GO" id="GO:0005375">
    <property type="term" value="F:copper ion transmembrane transporter activity"/>
    <property type="evidence" value="ECO:0007669"/>
    <property type="project" value="UniProtKB-UniRule"/>
</dbReference>
<dbReference type="OMA" id="GPFMWMW"/>
<dbReference type="PhylomeDB" id="Q21009"/>
<dbReference type="CTD" id="259943"/>
<dbReference type="Bgee" id="WBGene00010274">
    <property type="expression patterns" value="Expressed in adult organism and 3 other cell types or tissues"/>
</dbReference>
<dbReference type="PaxDb" id="6239-F58G6.3"/>
<sequence>MNHNSMDMDMNQGPFMWMWFHTKPQDTVLFSTWNITSAGKMVWACILVAIAGIILEAIKYNRRLIQKRQSPSKKESYISRLLSTMHFFQTFLFFVQLGFSYCLMLIFMTFSIWLGLAVVIGLSIGFLIFGGRSE</sequence>
<dbReference type="eggNOG" id="KOG3386">
    <property type="taxonomic scope" value="Eukaryota"/>
</dbReference>
<feature type="transmembrane region" description="Helical" evidence="4">
    <location>
        <begin position="105"/>
        <end position="129"/>
    </location>
</feature>
<keyword evidence="6" id="KW-1185">Reference proteome</keyword>
<dbReference type="Proteomes" id="UP000001940">
    <property type="component" value="Chromosome IV"/>
</dbReference>
<dbReference type="GO" id="GO:0016020">
    <property type="term" value="C:membrane"/>
    <property type="evidence" value="ECO:0007669"/>
    <property type="project" value="UniProtKB-SubCell"/>
</dbReference>
<keyword evidence="4" id="KW-0186">Copper</keyword>
<dbReference type="AGR" id="WB:WBGene00010274"/>